<dbReference type="Gramene" id="evm.model.10.972">
    <property type="protein sequence ID" value="cds.evm.model.10.972"/>
    <property type="gene ID" value="evm.TU.10.972"/>
</dbReference>
<keyword evidence="2" id="KW-1185">Reference proteome</keyword>
<name>A0A803QR80_CANSA</name>
<dbReference type="EnsemblPlants" id="evm.model.10.972">
    <property type="protein sequence ID" value="cds.evm.model.10.972"/>
    <property type="gene ID" value="evm.TU.10.972"/>
</dbReference>
<dbReference type="EMBL" id="UZAU01000814">
    <property type="status" value="NOT_ANNOTATED_CDS"/>
    <property type="molecule type" value="Genomic_DNA"/>
</dbReference>
<reference evidence="1" key="1">
    <citation type="submission" date="2021-03" db="UniProtKB">
        <authorList>
            <consortium name="EnsemblPlants"/>
        </authorList>
    </citation>
    <scope>IDENTIFICATION</scope>
</reference>
<proteinExistence type="predicted"/>
<organism evidence="1 2">
    <name type="scientific">Cannabis sativa</name>
    <name type="common">Hemp</name>
    <name type="synonym">Marijuana</name>
    <dbReference type="NCBI Taxonomy" id="3483"/>
    <lineage>
        <taxon>Eukaryota</taxon>
        <taxon>Viridiplantae</taxon>
        <taxon>Streptophyta</taxon>
        <taxon>Embryophyta</taxon>
        <taxon>Tracheophyta</taxon>
        <taxon>Spermatophyta</taxon>
        <taxon>Magnoliopsida</taxon>
        <taxon>eudicotyledons</taxon>
        <taxon>Gunneridae</taxon>
        <taxon>Pentapetalae</taxon>
        <taxon>rosids</taxon>
        <taxon>fabids</taxon>
        <taxon>Rosales</taxon>
        <taxon>Cannabaceae</taxon>
        <taxon>Cannabis</taxon>
    </lineage>
</organism>
<evidence type="ECO:0000313" key="1">
    <source>
        <dbReference type="EnsemblPlants" id="cds.evm.model.10.972"/>
    </source>
</evidence>
<dbReference type="AlphaFoldDB" id="A0A803QR80"/>
<evidence type="ECO:0000313" key="2">
    <source>
        <dbReference type="Proteomes" id="UP000596661"/>
    </source>
</evidence>
<sequence length="116" mass="13235">MSQSGSKIYSPESAIPKCPKHIACPYKPKNFETQTKLEINDGRIRDYLIKSNQEETANHYSRFLQEIPEGKHRFLRDAAWPEPLCLSSIPLARPMFSPNVTVAFEPGDLEFEIISP</sequence>
<dbReference type="Proteomes" id="UP000596661">
    <property type="component" value="Unassembled WGS sequence"/>
</dbReference>
<protein>
    <submittedName>
        <fullName evidence="1">Uncharacterized protein</fullName>
    </submittedName>
</protein>
<accession>A0A803QR80</accession>